<name>A0AAD6Z9X4_9AGAR</name>
<comment type="caution">
    <text evidence="2">The sequence shown here is derived from an EMBL/GenBank/DDBJ whole genome shotgun (WGS) entry which is preliminary data.</text>
</comment>
<feature type="compositionally biased region" description="Low complexity" evidence="1">
    <location>
        <begin position="458"/>
        <end position="475"/>
    </location>
</feature>
<feature type="region of interest" description="Disordered" evidence="1">
    <location>
        <begin position="444"/>
        <end position="516"/>
    </location>
</feature>
<feature type="compositionally biased region" description="Basic residues" evidence="1">
    <location>
        <begin position="480"/>
        <end position="505"/>
    </location>
</feature>
<evidence type="ECO:0000313" key="3">
    <source>
        <dbReference type="Proteomes" id="UP001218218"/>
    </source>
</evidence>
<keyword evidence="3" id="KW-1185">Reference proteome</keyword>
<feature type="region of interest" description="Disordered" evidence="1">
    <location>
        <begin position="1"/>
        <end position="36"/>
    </location>
</feature>
<organism evidence="2 3">
    <name type="scientific">Mycena albidolilacea</name>
    <dbReference type="NCBI Taxonomy" id="1033008"/>
    <lineage>
        <taxon>Eukaryota</taxon>
        <taxon>Fungi</taxon>
        <taxon>Dikarya</taxon>
        <taxon>Basidiomycota</taxon>
        <taxon>Agaricomycotina</taxon>
        <taxon>Agaricomycetes</taxon>
        <taxon>Agaricomycetidae</taxon>
        <taxon>Agaricales</taxon>
        <taxon>Marasmiineae</taxon>
        <taxon>Mycenaceae</taxon>
        <taxon>Mycena</taxon>
    </lineage>
</organism>
<evidence type="ECO:0000313" key="2">
    <source>
        <dbReference type="EMBL" id="KAJ7312718.1"/>
    </source>
</evidence>
<accession>A0AAD6Z9X4</accession>
<feature type="region of interest" description="Disordered" evidence="1">
    <location>
        <begin position="323"/>
        <end position="375"/>
    </location>
</feature>
<feature type="compositionally biased region" description="Basic and acidic residues" evidence="1">
    <location>
        <begin position="191"/>
        <end position="203"/>
    </location>
</feature>
<reference evidence="2" key="1">
    <citation type="submission" date="2023-03" db="EMBL/GenBank/DDBJ databases">
        <title>Massive genome expansion in bonnet fungi (Mycena s.s.) driven by repeated elements and novel gene families across ecological guilds.</title>
        <authorList>
            <consortium name="Lawrence Berkeley National Laboratory"/>
            <person name="Harder C.B."/>
            <person name="Miyauchi S."/>
            <person name="Viragh M."/>
            <person name="Kuo A."/>
            <person name="Thoen E."/>
            <person name="Andreopoulos B."/>
            <person name="Lu D."/>
            <person name="Skrede I."/>
            <person name="Drula E."/>
            <person name="Henrissat B."/>
            <person name="Morin E."/>
            <person name="Kohler A."/>
            <person name="Barry K."/>
            <person name="LaButti K."/>
            <person name="Morin E."/>
            <person name="Salamov A."/>
            <person name="Lipzen A."/>
            <person name="Mereny Z."/>
            <person name="Hegedus B."/>
            <person name="Baldrian P."/>
            <person name="Stursova M."/>
            <person name="Weitz H."/>
            <person name="Taylor A."/>
            <person name="Grigoriev I.V."/>
            <person name="Nagy L.G."/>
            <person name="Martin F."/>
            <person name="Kauserud H."/>
        </authorList>
    </citation>
    <scope>NUCLEOTIDE SEQUENCE</scope>
    <source>
        <strain evidence="2">CBHHK002</strain>
    </source>
</reference>
<feature type="compositionally biased region" description="Basic and acidic residues" evidence="1">
    <location>
        <begin position="334"/>
        <end position="352"/>
    </location>
</feature>
<sequence length="594" mass="64646">MNSNRRPDIRAGTRAGTPDALSPRTPSRLSFGSIEADAPGLDSPSVAYAARPSAGAGSASVRAATSVVRTGAYGAEKPALVAKIPSQDGIFAAAQREPEGRKTVTHLSRQSRLGVANLNRVESSRFIDSIQLESTSSRYSLVVRKYVNDFASEPSDFGFTIPRATADLSDEEFISLVRRHEAYTAELRAKMEHQGASDRKRAIEGAQGGEDTDSSHLAEHVKTGGTQHTPAKYTGHAPALPSHRTTVEEVEGEDYFESSTSAVQLGNRSFRNKGKGDDPGNWGDVSFLEKLAENNLKAGQDAIENIEQMHRVEKHERVTTPREVLVDVSLPHRSKPEADKAKSPFKALKADGKTPSSDNEASKPKPTAAATNRENMSGQTNLSLEEMLAQLLQRISELEARQRAGIDPPKVENPQDLSKSSMTPKLRGVTPGRLAARSFLDKALRGGNKTGQGPPPSDSSDSSSSSSSDSSSPSSDKYRGSRRRPSSPRMSAKRKRGKDRKRKMLLKPISPRRYDEQPDANLIHHFVREASTVTVQCPSGYFHRHPDSLDAETMVDREQHFEFGAAMYRGHGCIIAGRWTALAYSGYSSLNSSQ</sequence>
<feature type="region of interest" description="Disordered" evidence="1">
    <location>
        <begin position="401"/>
        <end position="432"/>
    </location>
</feature>
<dbReference type="EMBL" id="JARIHO010000070">
    <property type="protein sequence ID" value="KAJ7312718.1"/>
    <property type="molecule type" value="Genomic_DNA"/>
</dbReference>
<feature type="compositionally biased region" description="Basic and acidic residues" evidence="1">
    <location>
        <begin position="213"/>
        <end position="222"/>
    </location>
</feature>
<feature type="region of interest" description="Disordered" evidence="1">
    <location>
        <begin position="191"/>
        <end position="260"/>
    </location>
</feature>
<dbReference type="AlphaFoldDB" id="A0AAD6Z9X4"/>
<proteinExistence type="predicted"/>
<protein>
    <submittedName>
        <fullName evidence="2">Uncharacterized protein</fullName>
    </submittedName>
</protein>
<dbReference type="Proteomes" id="UP001218218">
    <property type="component" value="Unassembled WGS sequence"/>
</dbReference>
<evidence type="ECO:0000256" key="1">
    <source>
        <dbReference type="SAM" id="MobiDB-lite"/>
    </source>
</evidence>
<feature type="compositionally biased region" description="Basic and acidic residues" evidence="1">
    <location>
        <begin position="1"/>
        <end position="11"/>
    </location>
</feature>
<gene>
    <name evidence="2" type="ORF">DFH08DRAFT_1043938</name>
</gene>